<keyword evidence="1" id="KW-1133">Transmembrane helix</keyword>
<dbReference type="PANTHER" id="PTHR46663:SF3">
    <property type="entry name" value="SLL0267 PROTEIN"/>
    <property type="match status" value="1"/>
</dbReference>
<dbReference type="InterPro" id="IPR013656">
    <property type="entry name" value="PAS_4"/>
</dbReference>
<dbReference type="PATRIC" id="fig|1796491.3.peg.3764"/>
<dbReference type="PROSITE" id="PS50113">
    <property type="entry name" value="PAC"/>
    <property type="match status" value="2"/>
</dbReference>
<feature type="non-terminal residue" evidence="4">
    <location>
        <position position="1"/>
    </location>
</feature>
<reference evidence="4 5" key="2">
    <citation type="submission" date="2016-03" db="EMBL/GenBank/DDBJ databases">
        <title>New uncultured bacterium of the family Gallionellaceae from acid mine drainage: description and reconstruction of genome based on metagenomic analysis of microbial community.</title>
        <authorList>
            <person name="Kadnikov V."/>
            <person name="Ivasenko D."/>
            <person name="Beletsky A."/>
            <person name="Mardanov A."/>
            <person name="Danilova E."/>
            <person name="Pimenov N."/>
            <person name="Karnachuk O."/>
            <person name="Ravin N."/>
        </authorList>
    </citation>
    <scope>NUCLEOTIDE SEQUENCE [LARGE SCALE GENOMIC DNA]</scope>
    <source>
        <strain evidence="4">ShG14-8</strain>
    </source>
</reference>
<feature type="domain" description="PAC" evidence="3">
    <location>
        <begin position="279"/>
        <end position="331"/>
    </location>
</feature>
<keyword evidence="1" id="KW-0472">Membrane</keyword>
<proteinExistence type="predicted"/>
<dbReference type="InterPro" id="IPR029787">
    <property type="entry name" value="Nucleotide_cyclase"/>
</dbReference>
<dbReference type="PANTHER" id="PTHR46663">
    <property type="entry name" value="DIGUANYLATE CYCLASE DGCT-RELATED"/>
    <property type="match status" value="1"/>
</dbReference>
<evidence type="ECO:0000313" key="4">
    <source>
        <dbReference type="EMBL" id="KXS30448.1"/>
    </source>
</evidence>
<organism evidence="4 5">
    <name type="scientific">Candidatus Gallionella acididurans</name>
    <dbReference type="NCBI Taxonomy" id="1796491"/>
    <lineage>
        <taxon>Bacteria</taxon>
        <taxon>Pseudomonadati</taxon>
        <taxon>Pseudomonadota</taxon>
        <taxon>Betaproteobacteria</taxon>
        <taxon>Nitrosomonadales</taxon>
        <taxon>Gallionellaceae</taxon>
        <taxon>Gallionella</taxon>
    </lineage>
</organism>
<dbReference type="InterPro" id="IPR001610">
    <property type="entry name" value="PAC"/>
</dbReference>
<dbReference type="InterPro" id="IPR052163">
    <property type="entry name" value="DGC-Regulatory_Protein"/>
</dbReference>
<dbReference type="Gene3D" id="3.30.450.20">
    <property type="entry name" value="PAS domain"/>
    <property type="match status" value="2"/>
</dbReference>
<gene>
    <name evidence="4" type="ORF">AWT59_3427</name>
</gene>
<dbReference type="Gene3D" id="3.30.70.270">
    <property type="match status" value="1"/>
</dbReference>
<reference evidence="4 5" key="1">
    <citation type="submission" date="2016-02" db="EMBL/GenBank/DDBJ databases">
        <authorList>
            <person name="Wen L."/>
            <person name="He K."/>
            <person name="Yang H."/>
        </authorList>
    </citation>
    <scope>NUCLEOTIDE SEQUENCE [LARGE SCALE GENOMIC DNA]</scope>
    <source>
        <strain evidence="4">ShG14-8</strain>
    </source>
</reference>
<dbReference type="InterPro" id="IPR043128">
    <property type="entry name" value="Rev_trsase/Diguanyl_cyclase"/>
</dbReference>
<dbReference type="InterPro" id="IPR000014">
    <property type="entry name" value="PAS"/>
</dbReference>
<dbReference type="Pfam" id="PF13426">
    <property type="entry name" value="PAS_9"/>
    <property type="match status" value="1"/>
</dbReference>
<feature type="domain" description="PAC" evidence="3">
    <location>
        <begin position="158"/>
        <end position="210"/>
    </location>
</feature>
<dbReference type="CDD" id="cd00130">
    <property type="entry name" value="PAS"/>
    <property type="match status" value="2"/>
</dbReference>
<dbReference type="PROSITE" id="PS50112">
    <property type="entry name" value="PAS"/>
    <property type="match status" value="1"/>
</dbReference>
<evidence type="ECO:0000313" key="5">
    <source>
        <dbReference type="Proteomes" id="UP000070578"/>
    </source>
</evidence>
<dbReference type="Pfam" id="PF08448">
    <property type="entry name" value="PAS_4"/>
    <property type="match status" value="1"/>
</dbReference>
<evidence type="ECO:0000259" key="3">
    <source>
        <dbReference type="PROSITE" id="PS50113"/>
    </source>
</evidence>
<sequence>PAGVMIAVGLIILVGEFSIMLLIEGVFNTIVTGKVPNIFWKFIDPLVLTAIVSPALYILIFRPMSDQQAELERQLDELHRNEQLTAVIEAIPDAVFLKDGEGRWLVINEPARQMFQLHDLPWQGKTEMELADLHPSFRTVHEGCRASDEKAWQAGQLLVDEESLVGEDGRCTTLETRKVPLFGKGGQRKGLAIIGRDITERKRTEQELRIAAIAFETQEGILITDRNERILRVNQAFTRLTGYSAEEAIGQTPAMLQSGRQDAAFYHSLWETLTRDKYWQGEIWNRRKDGVVCPEWLTVTAVTGADGQVTHYAAMFSDLTLRKAADEKIYQLVFYDPLTNLPNRRLLMDRLQHAFSVGARNGQHGALLFLDLDHFKILN</sequence>
<dbReference type="InterPro" id="IPR000160">
    <property type="entry name" value="GGDEF_dom"/>
</dbReference>
<dbReference type="InterPro" id="IPR035965">
    <property type="entry name" value="PAS-like_dom_sf"/>
</dbReference>
<dbReference type="NCBIfam" id="TIGR00229">
    <property type="entry name" value="sensory_box"/>
    <property type="match status" value="2"/>
</dbReference>
<dbReference type="AlphaFoldDB" id="A0A139BND0"/>
<evidence type="ECO:0000259" key="2">
    <source>
        <dbReference type="PROSITE" id="PS50112"/>
    </source>
</evidence>
<feature type="domain" description="PAS" evidence="2">
    <location>
        <begin position="206"/>
        <end position="252"/>
    </location>
</feature>
<protein>
    <submittedName>
        <fullName evidence="4">Diguanylate cyclase/phosphodiesterase with PAS/PAC sensor(S)</fullName>
    </submittedName>
</protein>
<dbReference type="SMART" id="SM00091">
    <property type="entry name" value="PAS"/>
    <property type="match status" value="2"/>
</dbReference>
<dbReference type="SMART" id="SM00086">
    <property type="entry name" value="PAC"/>
    <property type="match status" value="2"/>
</dbReference>
<comment type="caution">
    <text evidence="4">The sequence shown here is derived from an EMBL/GenBank/DDBJ whole genome shotgun (WGS) entry which is preliminary data.</text>
</comment>
<dbReference type="Pfam" id="PF00990">
    <property type="entry name" value="GGDEF"/>
    <property type="match status" value="1"/>
</dbReference>
<dbReference type="Proteomes" id="UP000070578">
    <property type="component" value="Unassembled WGS sequence"/>
</dbReference>
<feature type="transmembrane region" description="Helical" evidence="1">
    <location>
        <begin position="39"/>
        <end position="60"/>
    </location>
</feature>
<name>A0A139BND0_9PROT</name>
<dbReference type="EMBL" id="LSLI01000254">
    <property type="protein sequence ID" value="KXS30448.1"/>
    <property type="molecule type" value="Genomic_DNA"/>
</dbReference>
<dbReference type="InterPro" id="IPR000700">
    <property type="entry name" value="PAS-assoc_C"/>
</dbReference>
<evidence type="ECO:0000256" key="1">
    <source>
        <dbReference type="SAM" id="Phobius"/>
    </source>
</evidence>
<feature type="transmembrane region" description="Helical" evidence="1">
    <location>
        <begin position="6"/>
        <end position="27"/>
    </location>
</feature>
<accession>A0A139BND0</accession>
<feature type="non-terminal residue" evidence="4">
    <location>
        <position position="379"/>
    </location>
</feature>
<dbReference type="SUPFAM" id="SSF55785">
    <property type="entry name" value="PYP-like sensor domain (PAS domain)"/>
    <property type="match status" value="2"/>
</dbReference>
<keyword evidence="1" id="KW-0812">Transmembrane</keyword>
<dbReference type="SUPFAM" id="SSF55073">
    <property type="entry name" value="Nucleotide cyclase"/>
    <property type="match status" value="1"/>
</dbReference>